<dbReference type="RefSeq" id="XP_068350900.1">
    <property type="nucleotide sequence ID" value="XM_068510544.1"/>
</dbReference>
<protein>
    <submittedName>
        <fullName evidence="1">Uncharacterized protein</fullName>
    </submittedName>
</protein>
<sequence>MKEIQSFLNDLTVSFYKHAESDGQSKEAIDEMTNKAQYISAFFKFRPETSHNPDVIETLELLAAPCPVEKPNLQKPCNDILNLIFRVLPSEELFEIWTITQDINLCCYIAEITPIKSYLLFEKLCFFIDKPSIDSIFFRRFVKLLSCRIEDDVANEYILPFTLILHDQSPLRSTLAFMVLNTFTKLNSIVSQAIIASWICCNNRYPLLSNHCRILLKKSPKDTLNMLATLSFDLPIVFAILPPDVDGYQMLCSIVVHRIQSFMPEKLASFLCLCDTQARNIIHHEFTKKKIEISGIPSDLQLFDHAFTASRSRAAISRMMEGEMTVNLFAAILAFARKSPLENASFLPPETISKIVQALHEQQNTHLINIPASEYEPDAVKSISKMLDECKINEILKTRENIWL</sequence>
<dbReference type="GeneID" id="94845248"/>
<gene>
    <name evidence="1" type="ORF">TRFO_35935</name>
</gene>
<reference evidence="1" key="1">
    <citation type="submission" date="2016-10" db="EMBL/GenBank/DDBJ databases">
        <authorList>
            <person name="Benchimol M."/>
            <person name="Almeida L.G."/>
            <person name="Vasconcelos A.T."/>
            <person name="Perreira-Neves A."/>
            <person name="Rosa I.A."/>
            <person name="Tasca T."/>
            <person name="Bogo M.R."/>
            <person name="de Souza W."/>
        </authorList>
    </citation>
    <scope>NUCLEOTIDE SEQUENCE [LARGE SCALE GENOMIC DNA]</scope>
    <source>
        <strain evidence="1">K</strain>
    </source>
</reference>
<dbReference type="OrthoDB" id="10545311at2759"/>
<evidence type="ECO:0000313" key="1">
    <source>
        <dbReference type="EMBL" id="OHS97763.1"/>
    </source>
</evidence>
<dbReference type="AlphaFoldDB" id="A0A1J4JJR5"/>
<dbReference type="EMBL" id="MLAK01001095">
    <property type="protein sequence ID" value="OHS97763.1"/>
    <property type="molecule type" value="Genomic_DNA"/>
</dbReference>
<proteinExistence type="predicted"/>
<organism evidence="1 2">
    <name type="scientific">Tritrichomonas foetus</name>
    <dbReference type="NCBI Taxonomy" id="1144522"/>
    <lineage>
        <taxon>Eukaryota</taxon>
        <taxon>Metamonada</taxon>
        <taxon>Parabasalia</taxon>
        <taxon>Tritrichomonadida</taxon>
        <taxon>Tritrichomonadidae</taxon>
        <taxon>Tritrichomonas</taxon>
    </lineage>
</organism>
<dbReference type="VEuPathDB" id="TrichDB:TRFO_35935"/>
<dbReference type="Proteomes" id="UP000179807">
    <property type="component" value="Unassembled WGS sequence"/>
</dbReference>
<name>A0A1J4JJR5_9EUKA</name>
<accession>A0A1J4JJR5</accession>
<keyword evidence="2" id="KW-1185">Reference proteome</keyword>
<evidence type="ECO:0000313" key="2">
    <source>
        <dbReference type="Proteomes" id="UP000179807"/>
    </source>
</evidence>
<comment type="caution">
    <text evidence="1">The sequence shown here is derived from an EMBL/GenBank/DDBJ whole genome shotgun (WGS) entry which is preliminary data.</text>
</comment>